<gene>
    <name evidence="3" type="ORF">RJ639_036523</name>
</gene>
<sequence>MFKKWVEPKSQQRLSGADRKKLKRSIKDRFPNASDADIDVLLPPKACLSGSLVEQSIHGCGRFQGWIDEDHKRMKKGGVHVLRSVEMEGWPMGIWQ</sequence>
<evidence type="ECO:0000313" key="3">
    <source>
        <dbReference type="EMBL" id="KAK3031463.1"/>
    </source>
</evidence>
<dbReference type="PANTHER" id="PTHR12217">
    <property type="entry name" value="EUKARYOTIC TRANSLATION INITIATION FACTOR 2D"/>
    <property type="match status" value="1"/>
</dbReference>
<feature type="domain" description="Pre-PUA" evidence="2">
    <location>
        <begin position="2"/>
        <end position="47"/>
    </location>
</feature>
<name>A0AA88WUV8_9ASTE</name>
<dbReference type="GO" id="GO:0001731">
    <property type="term" value="P:formation of translation preinitiation complex"/>
    <property type="evidence" value="ECO:0007669"/>
    <property type="project" value="InterPro"/>
</dbReference>
<dbReference type="InterPro" id="IPR039757">
    <property type="entry name" value="EIF2D"/>
</dbReference>
<evidence type="ECO:0000256" key="1">
    <source>
        <dbReference type="SAM" id="MobiDB-lite"/>
    </source>
</evidence>
<keyword evidence="4" id="KW-1185">Reference proteome</keyword>
<dbReference type="InterPro" id="IPR041366">
    <property type="entry name" value="Pre-PUA"/>
</dbReference>
<proteinExistence type="predicted"/>
<reference evidence="3" key="1">
    <citation type="submission" date="2022-12" db="EMBL/GenBank/DDBJ databases">
        <title>Draft genome assemblies for two species of Escallonia (Escalloniales).</title>
        <authorList>
            <person name="Chanderbali A."/>
            <person name="Dervinis C."/>
            <person name="Anghel I."/>
            <person name="Soltis D."/>
            <person name="Soltis P."/>
            <person name="Zapata F."/>
        </authorList>
    </citation>
    <scope>NUCLEOTIDE SEQUENCE</scope>
    <source>
        <strain evidence="3">UCBG64.0493</strain>
        <tissue evidence="3">Leaf</tissue>
    </source>
</reference>
<dbReference type="Pfam" id="PF17832">
    <property type="entry name" value="Pre-PUA"/>
    <property type="match status" value="1"/>
</dbReference>
<dbReference type="EMBL" id="JAVXUP010000304">
    <property type="protein sequence ID" value="KAK3031463.1"/>
    <property type="molecule type" value="Genomic_DNA"/>
</dbReference>
<dbReference type="GO" id="GO:0003743">
    <property type="term" value="F:translation initiation factor activity"/>
    <property type="evidence" value="ECO:0007669"/>
    <property type="project" value="InterPro"/>
</dbReference>
<dbReference type="PANTHER" id="PTHR12217:SF4">
    <property type="entry name" value="EUKARYOTIC TRANSLATION INITIATION FACTOR 2D"/>
    <property type="match status" value="1"/>
</dbReference>
<dbReference type="Proteomes" id="UP001188597">
    <property type="component" value="Unassembled WGS sequence"/>
</dbReference>
<evidence type="ECO:0000313" key="4">
    <source>
        <dbReference type="Proteomes" id="UP001188597"/>
    </source>
</evidence>
<comment type="caution">
    <text evidence="3">The sequence shown here is derived from an EMBL/GenBank/DDBJ whole genome shotgun (WGS) entry which is preliminary data.</text>
</comment>
<accession>A0AA88WUV8</accession>
<organism evidence="3 4">
    <name type="scientific">Escallonia herrerae</name>
    <dbReference type="NCBI Taxonomy" id="1293975"/>
    <lineage>
        <taxon>Eukaryota</taxon>
        <taxon>Viridiplantae</taxon>
        <taxon>Streptophyta</taxon>
        <taxon>Embryophyta</taxon>
        <taxon>Tracheophyta</taxon>
        <taxon>Spermatophyta</taxon>
        <taxon>Magnoliopsida</taxon>
        <taxon>eudicotyledons</taxon>
        <taxon>Gunneridae</taxon>
        <taxon>Pentapetalae</taxon>
        <taxon>asterids</taxon>
        <taxon>campanulids</taxon>
        <taxon>Escalloniales</taxon>
        <taxon>Escalloniaceae</taxon>
        <taxon>Escallonia</taxon>
    </lineage>
</organism>
<evidence type="ECO:0000259" key="2">
    <source>
        <dbReference type="Pfam" id="PF17832"/>
    </source>
</evidence>
<dbReference type="AlphaFoldDB" id="A0AA88WUV8"/>
<feature type="region of interest" description="Disordered" evidence="1">
    <location>
        <begin position="1"/>
        <end position="26"/>
    </location>
</feature>
<dbReference type="Gene3D" id="3.10.400.20">
    <property type="match status" value="1"/>
</dbReference>
<protein>
    <recommendedName>
        <fullName evidence="2">Pre-PUA domain-containing protein</fullName>
    </recommendedName>
</protein>